<reference evidence="1 2" key="1">
    <citation type="journal article" date="2015" name="Biotechnol. Biofuels">
        <title>Enhanced degradation of softwood versus hardwood by the white-rot fungus Pycnoporus coccineus.</title>
        <authorList>
            <person name="Couturier M."/>
            <person name="Navarro D."/>
            <person name="Chevret D."/>
            <person name="Henrissat B."/>
            <person name="Piumi F."/>
            <person name="Ruiz-Duenas F.J."/>
            <person name="Martinez A.T."/>
            <person name="Grigoriev I.V."/>
            <person name="Riley R."/>
            <person name="Lipzen A."/>
            <person name="Berrin J.G."/>
            <person name="Master E.R."/>
            <person name="Rosso M.N."/>
        </authorList>
    </citation>
    <scope>NUCLEOTIDE SEQUENCE [LARGE SCALE GENOMIC DNA]</scope>
    <source>
        <strain evidence="1 2">BRFM310</strain>
    </source>
</reference>
<dbReference type="Proteomes" id="UP000193067">
    <property type="component" value="Unassembled WGS sequence"/>
</dbReference>
<evidence type="ECO:0008006" key="3">
    <source>
        <dbReference type="Google" id="ProtNLM"/>
    </source>
</evidence>
<evidence type="ECO:0000313" key="1">
    <source>
        <dbReference type="EMBL" id="OSD05636.1"/>
    </source>
</evidence>
<dbReference type="Gene3D" id="3.30.420.10">
    <property type="entry name" value="Ribonuclease H-like superfamily/Ribonuclease H"/>
    <property type="match status" value="1"/>
</dbReference>
<name>A0A1Y2IWZ4_TRAC3</name>
<proteinExistence type="predicted"/>
<dbReference type="EMBL" id="KZ084092">
    <property type="protein sequence ID" value="OSD05636.1"/>
    <property type="molecule type" value="Genomic_DNA"/>
</dbReference>
<sequence>MRLVLWHFMGGSGWIDASELVAEAHDRGPYFAKRLRSWIRAFLEDPHNLPVNTANTWNRSALENEDLELAISEHLQSVGKYVRAADIVEYLADPRVQQHFGLSDTISLSTAQGWMHQLGFRWRKVPHGQYVDGHEREDVVKYRQEVYLPALNAIRPRLRQYDEHGEEVHSNVPAASLPRRVCLFWQDESTFFANDRRVVRWVNEREKPVPRAKGEGASLMVSDFFSAEDGWLRSEDGQTQARRLFRPGKNRDGYFTNDDVLQQFHAAADIALSRWPHEDIVFVVDNAPTHQKREATALSARSMTKNLSRTFGVEIPILDEAGRPVHGSDGKVSKARVRMADGTFADGTKHSLYFPDDHPDPELRGAFKGMVKLLEERGYSSVGRLRAQCDSFNCPAPPPDTPPLAYYSQHPCCCRRLLYEQPDFKAVKSRLEMEMEARGVQVIFLPKFHCELNPIEQCWGSSKKEYREKPSSSKEADLERNVVDALDSVSLHSMRRFYTRSLRFADAYTKGLTGKQAAWASKKYRGHRVIPDTIFEELTNAGISAD</sequence>
<protein>
    <recommendedName>
        <fullName evidence="3">Tc1-like transposase DDE domain-containing protein</fullName>
    </recommendedName>
</protein>
<organism evidence="1 2">
    <name type="scientific">Trametes coccinea (strain BRFM310)</name>
    <name type="common">Pycnoporus coccineus</name>
    <dbReference type="NCBI Taxonomy" id="1353009"/>
    <lineage>
        <taxon>Eukaryota</taxon>
        <taxon>Fungi</taxon>
        <taxon>Dikarya</taxon>
        <taxon>Basidiomycota</taxon>
        <taxon>Agaricomycotina</taxon>
        <taxon>Agaricomycetes</taxon>
        <taxon>Polyporales</taxon>
        <taxon>Polyporaceae</taxon>
        <taxon>Trametes</taxon>
    </lineage>
</organism>
<evidence type="ECO:0000313" key="2">
    <source>
        <dbReference type="Proteomes" id="UP000193067"/>
    </source>
</evidence>
<dbReference type="GO" id="GO:0003676">
    <property type="term" value="F:nucleic acid binding"/>
    <property type="evidence" value="ECO:0007669"/>
    <property type="project" value="InterPro"/>
</dbReference>
<dbReference type="PANTHER" id="PTHR35871:SF1">
    <property type="entry name" value="CXC1-LIKE CYSTEINE CLUSTER ASSOCIATED WITH KDZ TRANSPOSASES DOMAIN-CONTAINING PROTEIN"/>
    <property type="match status" value="1"/>
</dbReference>
<dbReference type="InterPro" id="IPR036397">
    <property type="entry name" value="RNaseH_sf"/>
</dbReference>
<dbReference type="OrthoDB" id="6511194at2759"/>
<accession>A0A1Y2IWZ4</accession>
<keyword evidence="2" id="KW-1185">Reference proteome</keyword>
<dbReference type="AlphaFoldDB" id="A0A1Y2IWZ4"/>
<dbReference type="PANTHER" id="PTHR35871">
    <property type="entry name" value="EXPRESSED PROTEIN"/>
    <property type="match status" value="1"/>
</dbReference>
<gene>
    <name evidence="1" type="ORF">PYCCODRAFT_1361767</name>
</gene>